<dbReference type="GO" id="GO:0003700">
    <property type="term" value="F:DNA-binding transcription factor activity"/>
    <property type="evidence" value="ECO:0007669"/>
    <property type="project" value="TreeGrafter"/>
</dbReference>
<keyword evidence="1" id="KW-0805">Transcription regulation</keyword>
<reference evidence="7 8" key="1">
    <citation type="submission" date="2016-06" db="EMBL/GenBank/DDBJ databases">
        <authorList>
            <person name="Kjaerup R.B."/>
            <person name="Dalgaard T.S."/>
            <person name="Juul-Madsen H.R."/>
        </authorList>
    </citation>
    <scope>NUCLEOTIDE SEQUENCE [LARGE SCALE GENOMIC DNA]</scope>
    <source>
        <strain evidence="7 8">DSM 45097</strain>
    </source>
</reference>
<evidence type="ECO:0000256" key="3">
    <source>
        <dbReference type="ARBA" id="ARBA00023163"/>
    </source>
</evidence>
<proteinExistence type="predicted"/>
<dbReference type="PANTHER" id="PTHR30055">
    <property type="entry name" value="HTH-TYPE TRANSCRIPTIONAL REGULATOR RUTR"/>
    <property type="match status" value="1"/>
</dbReference>
<feature type="region of interest" description="Disordered" evidence="5">
    <location>
        <begin position="1"/>
        <end position="35"/>
    </location>
</feature>
<dbReference type="Pfam" id="PF00440">
    <property type="entry name" value="TetR_N"/>
    <property type="match status" value="1"/>
</dbReference>
<evidence type="ECO:0000256" key="2">
    <source>
        <dbReference type="ARBA" id="ARBA00023125"/>
    </source>
</evidence>
<dbReference type="Proteomes" id="UP000198210">
    <property type="component" value="Chromosome I"/>
</dbReference>
<feature type="domain" description="HTH tetR-type" evidence="6">
    <location>
        <begin position="41"/>
        <end position="101"/>
    </location>
</feature>
<evidence type="ECO:0000259" key="6">
    <source>
        <dbReference type="PROSITE" id="PS50977"/>
    </source>
</evidence>
<dbReference type="EMBL" id="LT607751">
    <property type="protein sequence ID" value="SCG67513.1"/>
    <property type="molecule type" value="Genomic_DNA"/>
</dbReference>
<dbReference type="PROSITE" id="PS50977">
    <property type="entry name" value="HTH_TETR_2"/>
    <property type="match status" value="1"/>
</dbReference>
<dbReference type="PANTHER" id="PTHR30055:SF234">
    <property type="entry name" value="HTH-TYPE TRANSCRIPTIONAL REGULATOR BETI"/>
    <property type="match status" value="1"/>
</dbReference>
<dbReference type="SUPFAM" id="SSF46689">
    <property type="entry name" value="Homeodomain-like"/>
    <property type="match status" value="1"/>
</dbReference>
<gene>
    <name evidence="7" type="ORF">GA0074704_4298</name>
</gene>
<organism evidence="7 8">
    <name type="scientific">Micromonospora siamensis</name>
    <dbReference type="NCBI Taxonomy" id="299152"/>
    <lineage>
        <taxon>Bacteria</taxon>
        <taxon>Bacillati</taxon>
        <taxon>Actinomycetota</taxon>
        <taxon>Actinomycetes</taxon>
        <taxon>Micromonosporales</taxon>
        <taxon>Micromonosporaceae</taxon>
        <taxon>Micromonospora</taxon>
    </lineage>
</organism>
<dbReference type="Gene3D" id="1.10.357.10">
    <property type="entry name" value="Tetracycline Repressor, domain 2"/>
    <property type="match status" value="1"/>
</dbReference>
<protein>
    <submittedName>
        <fullName evidence="7">DNA-binding transcriptional regulator, AcrR family</fullName>
    </submittedName>
</protein>
<feature type="DNA-binding region" description="H-T-H motif" evidence="4">
    <location>
        <begin position="64"/>
        <end position="83"/>
    </location>
</feature>
<dbReference type="InterPro" id="IPR050109">
    <property type="entry name" value="HTH-type_TetR-like_transc_reg"/>
</dbReference>
<dbReference type="InterPro" id="IPR001647">
    <property type="entry name" value="HTH_TetR"/>
</dbReference>
<evidence type="ECO:0000256" key="4">
    <source>
        <dbReference type="PROSITE-ProRule" id="PRU00335"/>
    </source>
</evidence>
<name>A0A1C5JAF1_9ACTN</name>
<feature type="region of interest" description="Disordered" evidence="5">
    <location>
        <begin position="232"/>
        <end position="274"/>
    </location>
</feature>
<dbReference type="RefSeq" id="WP_088972156.1">
    <property type="nucleotide sequence ID" value="NZ_JBHLYF010000004.1"/>
</dbReference>
<sequence length="274" mass="28730">MTAPRRPRPAPAPLPGARPGRDPDRAIKRGPRRVSAEVVAATQRDRLYDGLVQEVATKGYDNARVTDICRAAGVTRPAFYALFTGKEDAFLATYRHGIAVVSQLMESAYREAGPDWPDAARAALRTLLEILASVPAFARMALVEVDAAGPVARRERDALLTSFRRFFADAGPAPHPGDLDRDLLVSTVVGGLHATIRARVARGPIEELPLLLPVLTYAAVAPFLGPDAAARATRPVSPGDGPAAAAPCAGPPPSTPHPDVIVAAPGTVGGARAD</sequence>
<accession>A0A1C5JAF1</accession>
<evidence type="ECO:0000256" key="5">
    <source>
        <dbReference type="SAM" id="MobiDB-lite"/>
    </source>
</evidence>
<dbReference type="InterPro" id="IPR009057">
    <property type="entry name" value="Homeodomain-like_sf"/>
</dbReference>
<evidence type="ECO:0000313" key="7">
    <source>
        <dbReference type="EMBL" id="SCG67513.1"/>
    </source>
</evidence>
<keyword evidence="8" id="KW-1185">Reference proteome</keyword>
<evidence type="ECO:0000313" key="8">
    <source>
        <dbReference type="Proteomes" id="UP000198210"/>
    </source>
</evidence>
<evidence type="ECO:0000256" key="1">
    <source>
        <dbReference type="ARBA" id="ARBA00023015"/>
    </source>
</evidence>
<dbReference type="AlphaFoldDB" id="A0A1C5JAF1"/>
<keyword evidence="3" id="KW-0804">Transcription</keyword>
<dbReference type="GO" id="GO:0000976">
    <property type="term" value="F:transcription cis-regulatory region binding"/>
    <property type="evidence" value="ECO:0007669"/>
    <property type="project" value="TreeGrafter"/>
</dbReference>
<feature type="compositionally biased region" description="Low complexity" evidence="5">
    <location>
        <begin position="238"/>
        <end position="248"/>
    </location>
</feature>
<keyword evidence="2 4" id="KW-0238">DNA-binding</keyword>